<organism evidence="2 3">
    <name type="scientific">Ricinus communis</name>
    <name type="common">Castor bean</name>
    <dbReference type="NCBI Taxonomy" id="3988"/>
    <lineage>
        <taxon>Eukaryota</taxon>
        <taxon>Viridiplantae</taxon>
        <taxon>Streptophyta</taxon>
        <taxon>Embryophyta</taxon>
        <taxon>Tracheophyta</taxon>
        <taxon>Spermatophyta</taxon>
        <taxon>Magnoliopsida</taxon>
        <taxon>eudicotyledons</taxon>
        <taxon>Gunneridae</taxon>
        <taxon>Pentapetalae</taxon>
        <taxon>rosids</taxon>
        <taxon>fabids</taxon>
        <taxon>Malpighiales</taxon>
        <taxon>Euphorbiaceae</taxon>
        <taxon>Acalyphoideae</taxon>
        <taxon>Acalypheae</taxon>
        <taxon>Ricinus</taxon>
    </lineage>
</organism>
<gene>
    <name evidence="2" type="ORF">RCOM_1580640</name>
</gene>
<dbReference type="AlphaFoldDB" id="B9RIM7"/>
<dbReference type="Proteomes" id="UP000008311">
    <property type="component" value="Unassembled WGS sequence"/>
</dbReference>
<name>B9RIM7_RICCO</name>
<keyword evidence="3" id="KW-1185">Reference proteome</keyword>
<dbReference type="InParanoid" id="B9RIM7"/>
<feature type="region of interest" description="Disordered" evidence="1">
    <location>
        <begin position="14"/>
        <end position="52"/>
    </location>
</feature>
<evidence type="ECO:0000256" key="1">
    <source>
        <dbReference type="SAM" id="MobiDB-lite"/>
    </source>
</evidence>
<dbReference type="EMBL" id="EQ973781">
    <property type="protein sequence ID" value="EEF48999.1"/>
    <property type="molecule type" value="Genomic_DNA"/>
</dbReference>
<evidence type="ECO:0000313" key="2">
    <source>
        <dbReference type="EMBL" id="EEF48999.1"/>
    </source>
</evidence>
<sequence length="52" mass="6084">MHMRFRLFLATEVGPRDSRRNERQSDVEARELKMGATAPDHSQVLLYPRGEQ</sequence>
<proteinExistence type="predicted"/>
<protein>
    <submittedName>
        <fullName evidence="2">Uncharacterized protein</fullName>
    </submittedName>
</protein>
<reference evidence="3" key="1">
    <citation type="journal article" date="2010" name="Nat. Biotechnol.">
        <title>Draft genome sequence of the oilseed species Ricinus communis.</title>
        <authorList>
            <person name="Chan A.P."/>
            <person name="Crabtree J."/>
            <person name="Zhao Q."/>
            <person name="Lorenzi H."/>
            <person name="Orvis J."/>
            <person name="Puiu D."/>
            <person name="Melake-Berhan A."/>
            <person name="Jones K.M."/>
            <person name="Redman J."/>
            <person name="Chen G."/>
            <person name="Cahoon E.B."/>
            <person name="Gedil M."/>
            <person name="Stanke M."/>
            <person name="Haas B.J."/>
            <person name="Wortman J.R."/>
            <person name="Fraser-Liggett C.M."/>
            <person name="Ravel J."/>
            <person name="Rabinowicz P.D."/>
        </authorList>
    </citation>
    <scope>NUCLEOTIDE SEQUENCE [LARGE SCALE GENOMIC DNA]</scope>
    <source>
        <strain evidence="3">cv. Hale</strain>
    </source>
</reference>
<feature type="compositionally biased region" description="Basic and acidic residues" evidence="1">
    <location>
        <begin position="14"/>
        <end position="33"/>
    </location>
</feature>
<evidence type="ECO:0000313" key="3">
    <source>
        <dbReference type="Proteomes" id="UP000008311"/>
    </source>
</evidence>
<accession>B9RIM7</accession>